<feature type="transmembrane region" description="Helical" evidence="1">
    <location>
        <begin position="474"/>
        <end position="492"/>
    </location>
</feature>
<sequence length="500" mass="56546">MGFLRSLRPRWAKHQQRWFGKWHVYLGIIAGAIVAFVGVTGSILVFQDEIDRAMNPELFYVMEQEEKMPIEEIVPIIRKKYPDLHFDYISNDVENKPNLAYRLFNFKTEEEFFINPYTVELSGKRLHESTFIHIVTELHRNLLVPAVGRYIVGLATLCLLILTISGLRLWIPQKWKYLKEVLTVKFSAGFKRQNYDWHNVLGFYSAPVVSLLSITGICFTFSPLVIALLFLLDGQSPQGVAQLLGARSTYTENAKPLPLKAIVAIGSKVMPDGKIAGVSLPVDSTGNYRLDILGKNVQHNGKREMLIIDQYSGKILLNSRHDFPESGDAYLGWLASLHYGSFGGRPTQIVALIGGLMPLVLFVTGFIIWWPRYRKQRRNGYRPISTIAGGVASKSFAVNMRAGFRYALWFVPVSAVMGALYGLFSGIVLQPAVFAIVYTAVFVMLNFVVALTVWCFNLIFLMPFRKGSHLVQRYFALSLSFAIVFIICYLLLMNTGINIF</sequence>
<evidence type="ECO:0000256" key="1">
    <source>
        <dbReference type="SAM" id="Phobius"/>
    </source>
</evidence>
<keyword evidence="1" id="KW-0472">Membrane</keyword>
<reference evidence="2 3" key="1">
    <citation type="submission" date="2019-07" db="EMBL/GenBank/DDBJ databases">
        <title>Whole genome shotgun sequence of Chitinophaga cymbidii NBRC 109752.</title>
        <authorList>
            <person name="Hosoyama A."/>
            <person name="Uohara A."/>
            <person name="Ohji S."/>
            <person name="Ichikawa N."/>
        </authorList>
    </citation>
    <scope>NUCLEOTIDE SEQUENCE [LARGE SCALE GENOMIC DNA]</scope>
    <source>
        <strain evidence="2 3">NBRC 109752</strain>
    </source>
</reference>
<dbReference type="EMBL" id="BKAU01000005">
    <property type="protein sequence ID" value="GEP98019.1"/>
    <property type="molecule type" value="Genomic_DNA"/>
</dbReference>
<keyword evidence="1" id="KW-1133">Transmembrane helix</keyword>
<dbReference type="PANTHER" id="PTHR34219:SF3">
    <property type="entry name" value="BLL7967 PROTEIN"/>
    <property type="match status" value="1"/>
</dbReference>
<feature type="transmembrane region" description="Helical" evidence="1">
    <location>
        <begin position="406"/>
        <end position="429"/>
    </location>
</feature>
<dbReference type="PANTHER" id="PTHR34219">
    <property type="entry name" value="IRON-REGULATED INNER MEMBRANE PROTEIN-RELATED"/>
    <property type="match status" value="1"/>
</dbReference>
<organism evidence="2 3">
    <name type="scientific">Chitinophaga cymbidii</name>
    <dbReference type="NCBI Taxonomy" id="1096750"/>
    <lineage>
        <taxon>Bacteria</taxon>
        <taxon>Pseudomonadati</taxon>
        <taxon>Bacteroidota</taxon>
        <taxon>Chitinophagia</taxon>
        <taxon>Chitinophagales</taxon>
        <taxon>Chitinophagaceae</taxon>
        <taxon>Chitinophaga</taxon>
    </lineage>
</organism>
<feature type="transmembrane region" description="Helical" evidence="1">
    <location>
        <begin position="22"/>
        <end position="46"/>
    </location>
</feature>
<gene>
    <name evidence="2" type="ORF">CCY01nite_42790</name>
</gene>
<dbReference type="AlphaFoldDB" id="A0A512RQP6"/>
<feature type="transmembrane region" description="Helical" evidence="1">
    <location>
        <begin position="201"/>
        <end position="232"/>
    </location>
</feature>
<name>A0A512RQP6_9BACT</name>
<dbReference type="Pfam" id="PF03929">
    <property type="entry name" value="PepSY_TM"/>
    <property type="match status" value="1"/>
</dbReference>
<evidence type="ECO:0008006" key="4">
    <source>
        <dbReference type="Google" id="ProtNLM"/>
    </source>
</evidence>
<comment type="caution">
    <text evidence="2">The sequence shown here is derived from an EMBL/GenBank/DDBJ whole genome shotgun (WGS) entry which is preliminary data.</text>
</comment>
<keyword evidence="3" id="KW-1185">Reference proteome</keyword>
<evidence type="ECO:0000313" key="2">
    <source>
        <dbReference type="EMBL" id="GEP98019.1"/>
    </source>
</evidence>
<dbReference type="RefSeq" id="WP_146866156.1">
    <property type="nucleotide sequence ID" value="NZ_BKAU01000005.1"/>
</dbReference>
<accession>A0A512RQP6</accession>
<feature type="transmembrane region" description="Helical" evidence="1">
    <location>
        <begin position="150"/>
        <end position="171"/>
    </location>
</feature>
<evidence type="ECO:0000313" key="3">
    <source>
        <dbReference type="Proteomes" id="UP000321436"/>
    </source>
</evidence>
<proteinExistence type="predicted"/>
<dbReference type="Proteomes" id="UP000321436">
    <property type="component" value="Unassembled WGS sequence"/>
</dbReference>
<dbReference type="OrthoDB" id="111691at2"/>
<dbReference type="InterPro" id="IPR005625">
    <property type="entry name" value="PepSY-ass_TM"/>
</dbReference>
<feature type="transmembrane region" description="Helical" evidence="1">
    <location>
        <begin position="435"/>
        <end position="462"/>
    </location>
</feature>
<protein>
    <recommendedName>
        <fullName evidence="4">PepSY domain-containing protein</fullName>
    </recommendedName>
</protein>
<feature type="transmembrane region" description="Helical" evidence="1">
    <location>
        <begin position="349"/>
        <end position="370"/>
    </location>
</feature>
<keyword evidence="1" id="KW-0812">Transmembrane</keyword>